<reference evidence="4" key="1">
    <citation type="submission" date="2021-01" db="EMBL/GenBank/DDBJ databases">
        <title>Whole genome shotgun sequence of Planosporangium flavigriseum NBRC 105377.</title>
        <authorList>
            <person name="Komaki H."/>
            <person name="Tamura T."/>
        </authorList>
    </citation>
    <scope>NUCLEOTIDE SEQUENCE</scope>
    <source>
        <strain evidence="4">NBRC 105377</strain>
    </source>
</reference>
<gene>
    <name evidence="4" type="ORF">Pfl04_44520</name>
</gene>
<keyword evidence="2" id="KW-0472">Membrane</keyword>
<feature type="chain" id="PRO_5038385677" description="Nitrate and nitrite sensing" evidence="3">
    <location>
        <begin position="21"/>
        <end position="377"/>
    </location>
</feature>
<feature type="signal peptide" evidence="3">
    <location>
        <begin position="1"/>
        <end position="20"/>
    </location>
</feature>
<proteinExistence type="predicted"/>
<feature type="transmembrane region" description="Helical" evidence="2">
    <location>
        <begin position="297"/>
        <end position="317"/>
    </location>
</feature>
<evidence type="ECO:0000313" key="5">
    <source>
        <dbReference type="Proteomes" id="UP000653674"/>
    </source>
</evidence>
<keyword evidence="2" id="KW-0812">Transmembrane</keyword>
<dbReference type="Proteomes" id="UP000653674">
    <property type="component" value="Unassembled WGS sequence"/>
</dbReference>
<feature type="region of interest" description="Disordered" evidence="1">
    <location>
        <begin position="324"/>
        <end position="345"/>
    </location>
</feature>
<evidence type="ECO:0000256" key="2">
    <source>
        <dbReference type="SAM" id="Phobius"/>
    </source>
</evidence>
<organism evidence="4 5">
    <name type="scientific">Planosporangium flavigriseum</name>
    <dbReference type="NCBI Taxonomy" id="373681"/>
    <lineage>
        <taxon>Bacteria</taxon>
        <taxon>Bacillati</taxon>
        <taxon>Actinomycetota</taxon>
        <taxon>Actinomycetes</taxon>
        <taxon>Micromonosporales</taxon>
        <taxon>Micromonosporaceae</taxon>
        <taxon>Planosporangium</taxon>
    </lineage>
</organism>
<dbReference type="RefSeq" id="WP_168079930.1">
    <property type="nucleotide sequence ID" value="NZ_BAAAQJ010000016.1"/>
</dbReference>
<evidence type="ECO:0000313" key="4">
    <source>
        <dbReference type="EMBL" id="GIG76048.1"/>
    </source>
</evidence>
<name>A0A8J3LSX4_9ACTN</name>
<keyword evidence="2" id="KW-1133">Transmembrane helix</keyword>
<evidence type="ECO:0008006" key="6">
    <source>
        <dbReference type="Google" id="ProtNLM"/>
    </source>
</evidence>
<keyword evidence="5" id="KW-1185">Reference proteome</keyword>
<dbReference type="EMBL" id="BONU01000043">
    <property type="protein sequence ID" value="GIG76048.1"/>
    <property type="molecule type" value="Genomic_DNA"/>
</dbReference>
<evidence type="ECO:0000256" key="1">
    <source>
        <dbReference type="SAM" id="MobiDB-lite"/>
    </source>
</evidence>
<accession>A0A8J3LSX4</accession>
<dbReference type="AlphaFoldDB" id="A0A8J3LSX4"/>
<sequence length="377" mass="39695">MFVRLAVVVAAGTLFVSVMAQSWSATNKGLATIEAERHGVAYLQPLVQLVGELTDAQSAAIRGAQPDANQVDAAIAGVDTADDIHGDPLGTHRRWTELRGRIATVMGQHLGGEQAYSAYSAVVALAADLIRAVGDASKLVPDPELESYYLADAALRWIPNVLVFAGRAVDMAVLGERTPSDDAQTRVTVARYQVAVASEQVSSSLHKALDSRAAGGVGAPTLGPNLAGQLDAFTSAVDAFVPPAIWLHRLGKVDVPGLTGGSERVRQQTRPLASAALGELDSLLRERADRLSIRRTWTLLGAGVGLLLLGFLLALLLPARPPAAMAEPAPSGGSGRARTARTESRVADPFDTFAFEELSHLGRAVRANRGERVGDVR</sequence>
<evidence type="ECO:0000256" key="3">
    <source>
        <dbReference type="SAM" id="SignalP"/>
    </source>
</evidence>
<keyword evidence="3" id="KW-0732">Signal</keyword>
<protein>
    <recommendedName>
        <fullName evidence="6">Nitrate and nitrite sensing</fullName>
    </recommendedName>
</protein>
<comment type="caution">
    <text evidence="4">The sequence shown here is derived from an EMBL/GenBank/DDBJ whole genome shotgun (WGS) entry which is preliminary data.</text>
</comment>